<organism evidence="2 3">
    <name type="scientific">Companilactobacillus tucceti DSM 20183</name>
    <dbReference type="NCBI Taxonomy" id="1423811"/>
    <lineage>
        <taxon>Bacteria</taxon>
        <taxon>Bacillati</taxon>
        <taxon>Bacillota</taxon>
        <taxon>Bacilli</taxon>
        <taxon>Lactobacillales</taxon>
        <taxon>Lactobacillaceae</taxon>
        <taxon>Companilactobacillus</taxon>
    </lineage>
</organism>
<feature type="domain" description="AB hydrolase-1" evidence="1">
    <location>
        <begin position="76"/>
        <end position="302"/>
    </location>
</feature>
<dbReference type="GO" id="GO:0016787">
    <property type="term" value="F:hydrolase activity"/>
    <property type="evidence" value="ECO:0007669"/>
    <property type="project" value="UniProtKB-KW"/>
</dbReference>
<evidence type="ECO:0000313" key="3">
    <source>
        <dbReference type="Proteomes" id="UP000050929"/>
    </source>
</evidence>
<dbReference type="Gene3D" id="1.10.10.800">
    <property type="match status" value="1"/>
</dbReference>
<reference evidence="2 3" key="1">
    <citation type="journal article" date="2015" name="Genome Announc.">
        <title>Expanding the biotechnology potential of lactobacilli through comparative genomics of 213 strains and associated genera.</title>
        <authorList>
            <person name="Sun Z."/>
            <person name="Harris H.M."/>
            <person name="McCann A."/>
            <person name="Guo C."/>
            <person name="Argimon S."/>
            <person name="Zhang W."/>
            <person name="Yang X."/>
            <person name="Jeffery I.B."/>
            <person name="Cooney J.C."/>
            <person name="Kagawa T.F."/>
            <person name="Liu W."/>
            <person name="Song Y."/>
            <person name="Salvetti E."/>
            <person name="Wrobel A."/>
            <person name="Rasinkangas P."/>
            <person name="Parkhill J."/>
            <person name="Rea M.C."/>
            <person name="O'Sullivan O."/>
            <person name="Ritari J."/>
            <person name="Douillard F.P."/>
            <person name="Paul Ross R."/>
            <person name="Yang R."/>
            <person name="Briner A.E."/>
            <person name="Felis G.E."/>
            <person name="de Vos W.M."/>
            <person name="Barrangou R."/>
            <person name="Klaenhammer T.R."/>
            <person name="Caufield P.W."/>
            <person name="Cui Y."/>
            <person name="Zhang H."/>
            <person name="O'Toole P.W."/>
        </authorList>
    </citation>
    <scope>NUCLEOTIDE SEQUENCE [LARGE SCALE GENOMIC DNA]</scope>
    <source>
        <strain evidence="2 3">DSM 20183</strain>
    </source>
</reference>
<evidence type="ECO:0000259" key="1">
    <source>
        <dbReference type="Pfam" id="PF00561"/>
    </source>
</evidence>
<dbReference type="SUPFAM" id="SSF53474">
    <property type="entry name" value="alpha/beta-Hydrolases"/>
    <property type="match status" value="1"/>
</dbReference>
<dbReference type="PANTHER" id="PTHR47751:SF1">
    <property type="entry name" value="SUPERFAMILY HYDROLASE, PUTATIVE (AFU_ORTHOLOGUE AFUA_2G16580)-RELATED"/>
    <property type="match status" value="1"/>
</dbReference>
<dbReference type="RefSeq" id="WP_057764591.1">
    <property type="nucleotide sequence ID" value="NZ_AZDG01000004.1"/>
</dbReference>
<dbReference type="EMBL" id="AZDG01000004">
    <property type="protein sequence ID" value="KRK65192.1"/>
    <property type="molecule type" value="Genomic_DNA"/>
</dbReference>
<protein>
    <submittedName>
        <fullName evidence="2">Alpha beta superfamily hydrolase</fullName>
    </submittedName>
</protein>
<evidence type="ECO:0000313" key="2">
    <source>
        <dbReference type="EMBL" id="KRK65192.1"/>
    </source>
</evidence>
<dbReference type="OrthoDB" id="9805123at2"/>
<name>A0A0R1J1T2_9LACO</name>
<keyword evidence="3" id="KW-1185">Reference proteome</keyword>
<accession>A0A0R1J1T2</accession>
<dbReference type="PANTHER" id="PTHR47751">
    <property type="entry name" value="SUPERFAMILY HYDROLASE, PUTATIVE (AFU_ORTHOLOGUE AFUA_2G16580)-RELATED"/>
    <property type="match status" value="1"/>
</dbReference>
<gene>
    <name evidence="2" type="ORF">FC72_GL001568</name>
</gene>
<dbReference type="STRING" id="1423811.FC72_GL001568"/>
<proteinExistence type="predicted"/>
<dbReference type="Gene3D" id="3.40.50.1820">
    <property type="entry name" value="alpha/beta hydrolase"/>
    <property type="match status" value="1"/>
</dbReference>
<sequence length="320" mass="35463">MANTSAIRVKTEDEYYIFKLDNSVIREHVYYKTRYDIEIAADLYYSKSIDKDDKYPAIVVGPPFGGVKEQGPGVYANQLAQRGFVVIAFDPAYHGYSGGMPRYSGSPDTYVEDFSAAVDYLGLLSFVDRNRIGVLGICASGGFALNEAKVDSRFKAITTVSSTDMGAVARGIRDSMGDSNWIDEASNQRTAEKAGADTIYTSGTPEKIDENSDAFSKEIYDFYRTQRGAANTTTKPTLTSFVKLLNFYSLSDIETVSPRPLLFIAGENAISLGFSEDAYKAAKEPKELYKVKNAGHVDLYDRTDLIPFEKLNDFFKSNLK</sequence>
<dbReference type="PATRIC" id="fig|1423811.3.peg.1594"/>
<dbReference type="InterPro" id="IPR051411">
    <property type="entry name" value="Polyketide_trans_af380"/>
</dbReference>
<dbReference type="Proteomes" id="UP000050929">
    <property type="component" value="Unassembled WGS sequence"/>
</dbReference>
<keyword evidence="2" id="KW-0378">Hydrolase</keyword>
<dbReference type="Pfam" id="PF00561">
    <property type="entry name" value="Abhydrolase_1"/>
    <property type="match status" value="1"/>
</dbReference>
<dbReference type="InterPro" id="IPR000073">
    <property type="entry name" value="AB_hydrolase_1"/>
</dbReference>
<dbReference type="AlphaFoldDB" id="A0A0R1J1T2"/>
<dbReference type="InterPro" id="IPR029058">
    <property type="entry name" value="AB_hydrolase_fold"/>
</dbReference>
<comment type="caution">
    <text evidence="2">The sequence shown here is derived from an EMBL/GenBank/DDBJ whole genome shotgun (WGS) entry which is preliminary data.</text>
</comment>